<comment type="caution">
    <text evidence="1">The sequence shown here is derived from an EMBL/GenBank/DDBJ whole genome shotgun (WGS) entry which is preliminary data.</text>
</comment>
<dbReference type="RefSeq" id="WP_117420044.1">
    <property type="nucleotide sequence ID" value="NZ_QOHO01000116.1"/>
</dbReference>
<proteinExistence type="predicted"/>
<dbReference type="NCBIfam" id="TIGR03309">
    <property type="entry name" value="matur_yqeB"/>
    <property type="match status" value="1"/>
</dbReference>
<evidence type="ECO:0000313" key="2">
    <source>
        <dbReference type="Proteomes" id="UP000260680"/>
    </source>
</evidence>
<protein>
    <submittedName>
        <fullName evidence="1">EF2563 family selenium-dependent molybdenum hydroxylase system protein</fullName>
    </submittedName>
</protein>
<gene>
    <name evidence="1" type="ORF">DS742_27150</name>
</gene>
<evidence type="ECO:0000313" key="1">
    <source>
        <dbReference type="EMBL" id="RFZ75807.1"/>
    </source>
</evidence>
<dbReference type="AlphaFoldDB" id="A0A3E2N484"/>
<dbReference type="OrthoDB" id="9815497at2"/>
<dbReference type="EMBL" id="QOHO01000116">
    <property type="protein sequence ID" value="RFZ75807.1"/>
    <property type="molecule type" value="Genomic_DNA"/>
</dbReference>
<sequence>MKILIKGAGDLASGIACRLQRCGFSIVMTEIPVPTTVRRTVAFSRAVYEGRAKVEDVTGVLCRSMEEIEEALSGDQVAVVVDEECRIRKELKPDVVVDAIIAKRNLGTKITDADIVIGVGPGFTAGVDCHGVVETKRGHDLGRCIWKGSAISNTGVPGIIGGYDKERIIRSVGNGVFHPAVTIGTVVNKGDVVGYVDNAPVFALAGGVVRGLLQDGVTVFKGMKSGDIDPRGITGHCYTISDKASAIGGGVLEAVLSLRKKLLTEKERVSE</sequence>
<organism evidence="1 2">
    <name type="scientific">Lacrimispora amygdalina</name>
    <dbReference type="NCBI Taxonomy" id="253257"/>
    <lineage>
        <taxon>Bacteria</taxon>
        <taxon>Bacillati</taxon>
        <taxon>Bacillota</taxon>
        <taxon>Clostridia</taxon>
        <taxon>Lachnospirales</taxon>
        <taxon>Lachnospiraceae</taxon>
        <taxon>Lacrimispora</taxon>
    </lineage>
</organism>
<reference evidence="1 2" key="1">
    <citation type="submission" date="2018-07" db="EMBL/GenBank/DDBJ databases">
        <title>New species, Clostridium PI-S10-A1B.</title>
        <authorList>
            <person name="Krishna G."/>
            <person name="Summeta K."/>
            <person name="Shikha S."/>
            <person name="Prabhu P.B."/>
            <person name="Suresh K."/>
        </authorList>
    </citation>
    <scope>NUCLEOTIDE SEQUENCE [LARGE SCALE GENOMIC DNA]</scope>
    <source>
        <strain evidence="1 2">PI-S10-A1B</strain>
    </source>
</reference>
<accession>A0A3E2N484</accession>
<dbReference type="Proteomes" id="UP000260680">
    <property type="component" value="Unassembled WGS sequence"/>
</dbReference>
<dbReference type="InterPro" id="IPR017695">
    <property type="entry name" value="Se-dep_Mo_hydrolase_YqeB"/>
</dbReference>
<name>A0A3E2N484_9FIRM</name>